<accession>A0A3A2ZL87</accession>
<dbReference type="STRING" id="2070753.A0A3A2ZL87"/>
<evidence type="ECO:0000256" key="1">
    <source>
        <dbReference type="SAM" id="MobiDB-lite"/>
    </source>
</evidence>
<proteinExistence type="predicted"/>
<evidence type="ECO:0000313" key="3">
    <source>
        <dbReference type="Proteomes" id="UP000266188"/>
    </source>
</evidence>
<dbReference type="AlphaFoldDB" id="A0A3A2ZL87"/>
<feature type="compositionally biased region" description="Basic and acidic residues" evidence="1">
    <location>
        <begin position="176"/>
        <end position="186"/>
    </location>
</feature>
<feature type="compositionally biased region" description="Basic and acidic residues" evidence="1">
    <location>
        <begin position="73"/>
        <end position="96"/>
    </location>
</feature>
<gene>
    <name evidence="2" type="ORF">PHISCL_03674</name>
</gene>
<organism evidence="2 3">
    <name type="scientific">Aspergillus sclerotialis</name>
    <dbReference type="NCBI Taxonomy" id="2070753"/>
    <lineage>
        <taxon>Eukaryota</taxon>
        <taxon>Fungi</taxon>
        <taxon>Dikarya</taxon>
        <taxon>Ascomycota</taxon>
        <taxon>Pezizomycotina</taxon>
        <taxon>Eurotiomycetes</taxon>
        <taxon>Eurotiomycetidae</taxon>
        <taxon>Eurotiales</taxon>
        <taxon>Aspergillaceae</taxon>
        <taxon>Aspergillus</taxon>
        <taxon>Aspergillus subgen. Polypaecilum</taxon>
    </lineage>
</organism>
<dbReference type="Proteomes" id="UP000266188">
    <property type="component" value="Unassembled WGS sequence"/>
</dbReference>
<keyword evidence="3" id="KW-1185">Reference proteome</keyword>
<feature type="compositionally biased region" description="Basic and acidic residues" evidence="1">
    <location>
        <begin position="114"/>
        <end position="144"/>
    </location>
</feature>
<feature type="region of interest" description="Disordered" evidence="1">
    <location>
        <begin position="69"/>
        <end position="199"/>
    </location>
</feature>
<comment type="caution">
    <text evidence="2">The sequence shown here is derived from an EMBL/GenBank/DDBJ whole genome shotgun (WGS) entry which is preliminary data.</text>
</comment>
<reference evidence="3" key="1">
    <citation type="submission" date="2017-02" db="EMBL/GenBank/DDBJ databases">
        <authorList>
            <person name="Tafer H."/>
            <person name="Lopandic K."/>
        </authorList>
    </citation>
    <scope>NUCLEOTIDE SEQUENCE [LARGE SCALE GENOMIC DNA]</scope>
    <source>
        <strain evidence="3">CBS 366.77</strain>
    </source>
</reference>
<sequence length="199" mass="21761">MHLPRSLLRSIPTTRSIRAPLAPVQFRPAQYIPRRAYSDGEPTEGTKTSDAPWLLAAVGLGGPAGWYLWTTGPEKKPHHGDEAHDHEHGKVHHEQNTEEEEEGNQAEPASSPEAKGEPEKAVQRLEQRNEASDQRPSEVDKPEAVKYAGGPSTTSGKQIGTDNFNTSNPYTSNPELSHKSEGDADTAKLQGSVDDERKV</sequence>
<dbReference type="EMBL" id="MVGC01000098">
    <property type="protein sequence ID" value="RJE23968.1"/>
    <property type="molecule type" value="Genomic_DNA"/>
</dbReference>
<feature type="compositionally biased region" description="Polar residues" evidence="1">
    <location>
        <begin position="151"/>
        <end position="175"/>
    </location>
</feature>
<evidence type="ECO:0000313" key="2">
    <source>
        <dbReference type="EMBL" id="RJE23968.1"/>
    </source>
</evidence>
<protein>
    <submittedName>
        <fullName evidence="2">Uncharacterized protein</fullName>
    </submittedName>
</protein>
<name>A0A3A2ZL87_9EURO</name>
<dbReference type="OrthoDB" id="4590707at2759"/>